<accession>A0ABP1GB76</accession>
<organism evidence="1 2">
    <name type="scientific">Coccomyxa viridis</name>
    <dbReference type="NCBI Taxonomy" id="1274662"/>
    <lineage>
        <taxon>Eukaryota</taxon>
        <taxon>Viridiplantae</taxon>
        <taxon>Chlorophyta</taxon>
        <taxon>core chlorophytes</taxon>
        <taxon>Trebouxiophyceae</taxon>
        <taxon>Trebouxiophyceae incertae sedis</taxon>
        <taxon>Coccomyxaceae</taxon>
        <taxon>Coccomyxa</taxon>
    </lineage>
</organism>
<dbReference type="Proteomes" id="UP001497392">
    <property type="component" value="Unassembled WGS sequence"/>
</dbReference>
<evidence type="ECO:0000313" key="2">
    <source>
        <dbReference type="Proteomes" id="UP001497392"/>
    </source>
</evidence>
<evidence type="ECO:0000313" key="1">
    <source>
        <dbReference type="EMBL" id="CAL5229347.1"/>
    </source>
</evidence>
<protein>
    <submittedName>
        <fullName evidence="1">G12656 protein</fullName>
    </submittedName>
</protein>
<reference evidence="1 2" key="1">
    <citation type="submission" date="2024-06" db="EMBL/GenBank/DDBJ databases">
        <authorList>
            <person name="Kraege A."/>
            <person name="Thomma B."/>
        </authorList>
    </citation>
    <scope>NUCLEOTIDE SEQUENCE [LARGE SCALE GENOMIC DNA]</scope>
</reference>
<keyword evidence="2" id="KW-1185">Reference proteome</keyword>
<proteinExistence type="predicted"/>
<name>A0ABP1GB76_9CHLO</name>
<sequence>MADIEFDTTGPQPHRCNARIEDLIQTLYTGEWGGKVYPAWRSTWRCFFSSPGEEPKEPYIMFTDPKPYLVRRKKKSNQEKVEERLDRK</sequence>
<comment type="caution">
    <text evidence="1">The sequence shown here is derived from an EMBL/GenBank/DDBJ whole genome shotgun (WGS) entry which is preliminary data.</text>
</comment>
<dbReference type="EMBL" id="CAXHTA020000020">
    <property type="protein sequence ID" value="CAL5229347.1"/>
    <property type="molecule type" value="Genomic_DNA"/>
</dbReference>
<gene>
    <name evidence="1" type="primary">g12656</name>
    <name evidence="1" type="ORF">VP750_LOCUS11253</name>
</gene>
<dbReference type="PANTHER" id="PTHR36706">
    <property type="entry name" value="UNNAMED PRODUCT"/>
    <property type="match status" value="1"/>
</dbReference>